<keyword evidence="2" id="KW-1185">Reference proteome</keyword>
<dbReference type="EMBL" id="CP032093">
    <property type="protein sequence ID" value="AXY00927.1"/>
    <property type="molecule type" value="Genomic_DNA"/>
</dbReference>
<evidence type="ECO:0000313" key="1">
    <source>
        <dbReference type="EMBL" id="AXY00927.1"/>
    </source>
</evidence>
<proteinExistence type="predicted"/>
<organism evidence="1 2">
    <name type="scientific">Vibrio alfacsensis</name>
    <dbReference type="NCBI Taxonomy" id="1074311"/>
    <lineage>
        <taxon>Bacteria</taxon>
        <taxon>Pseudomonadati</taxon>
        <taxon>Pseudomonadota</taxon>
        <taxon>Gammaproteobacteria</taxon>
        <taxon>Vibrionales</taxon>
        <taxon>Vibrionaceae</taxon>
        <taxon>Vibrio</taxon>
    </lineage>
</organism>
<accession>A0ABM6YTI0</accession>
<name>A0ABM6YTI0_9VIBR</name>
<dbReference type="Proteomes" id="UP000262832">
    <property type="component" value="Chromosome I"/>
</dbReference>
<protein>
    <recommendedName>
        <fullName evidence="3">Phage tail protein</fullName>
    </recommendedName>
</protein>
<dbReference type="RefSeq" id="WP_128810760.1">
    <property type="nucleotide sequence ID" value="NZ_CP032093.1"/>
</dbReference>
<evidence type="ECO:0008006" key="3">
    <source>
        <dbReference type="Google" id="ProtNLM"/>
    </source>
</evidence>
<gene>
    <name evidence="1" type="ORF">D1115_06490</name>
</gene>
<reference evidence="1 2" key="1">
    <citation type="submission" date="2018-08" db="EMBL/GenBank/DDBJ databases">
        <title>Genomic taxonomy of the Vibrionaceae family.</title>
        <authorList>
            <person name="Gomez-Gil B."/>
            <person name="Tanaka M."/>
            <person name="Sawabe T."/>
            <person name="Enciso-Ibarra K."/>
        </authorList>
    </citation>
    <scope>NUCLEOTIDE SEQUENCE [LARGE SCALE GENOMIC DNA]</scope>
    <source>
        <strain evidence="1 2">CAIM 1831</strain>
    </source>
</reference>
<evidence type="ECO:0000313" key="2">
    <source>
        <dbReference type="Proteomes" id="UP000262832"/>
    </source>
</evidence>
<sequence>MSSLTQYRELTKNAQAKDKLGVALPDLTRAKVNVITQQYDVSDLQAVVEVFAPDAGWVVYRDGVEITNQAPNRSDVIEAEYYCQAADVQSIKIKHLFAKQYLVTRFEVIDEESDEYCYSEQAVIVRKNLAEQAQTAHYRLWYKQDDAFRWNPFAQQFIGFNAAGEQKENK</sequence>